<dbReference type="Proteomes" id="UP001416858">
    <property type="component" value="Unassembled WGS sequence"/>
</dbReference>
<proteinExistence type="predicted"/>
<dbReference type="EMBL" id="BAABRO010000001">
    <property type="protein sequence ID" value="GAA5505225.1"/>
    <property type="molecule type" value="Genomic_DNA"/>
</dbReference>
<keyword evidence="2" id="KW-1185">Reference proteome</keyword>
<evidence type="ECO:0000313" key="2">
    <source>
        <dbReference type="Proteomes" id="UP001416858"/>
    </source>
</evidence>
<sequence>MGYRRVVLQSRYFPAPLVFLPAGYPAFDGRGGNKNRVSCCVVSSEATSATATKNESIRVLAI</sequence>
<protein>
    <submittedName>
        <fullName evidence="1">Uncharacterized protein</fullName>
    </submittedName>
</protein>
<name>A0ABP9VKU8_9BACT</name>
<reference evidence="1 2" key="1">
    <citation type="submission" date="2024-02" db="EMBL/GenBank/DDBJ databases">
        <title>Rhodopirellula caenicola NBRC 110016.</title>
        <authorList>
            <person name="Ichikawa N."/>
            <person name="Katano-Makiyama Y."/>
            <person name="Hidaka K."/>
        </authorList>
    </citation>
    <scope>NUCLEOTIDE SEQUENCE [LARGE SCALE GENOMIC DNA]</scope>
    <source>
        <strain evidence="1 2">NBRC 110016</strain>
    </source>
</reference>
<organism evidence="1 2">
    <name type="scientific">Novipirellula caenicola</name>
    <dbReference type="NCBI Taxonomy" id="1536901"/>
    <lineage>
        <taxon>Bacteria</taxon>
        <taxon>Pseudomonadati</taxon>
        <taxon>Planctomycetota</taxon>
        <taxon>Planctomycetia</taxon>
        <taxon>Pirellulales</taxon>
        <taxon>Pirellulaceae</taxon>
        <taxon>Novipirellula</taxon>
    </lineage>
</organism>
<comment type="caution">
    <text evidence="1">The sequence shown here is derived from an EMBL/GenBank/DDBJ whole genome shotgun (WGS) entry which is preliminary data.</text>
</comment>
<gene>
    <name evidence="1" type="ORF">Rcae01_00667</name>
</gene>
<accession>A0ABP9VKU8</accession>
<evidence type="ECO:0000313" key="1">
    <source>
        <dbReference type="EMBL" id="GAA5505225.1"/>
    </source>
</evidence>